<dbReference type="InterPro" id="IPR036871">
    <property type="entry name" value="PX_dom_sf"/>
</dbReference>
<proteinExistence type="predicted"/>
<dbReference type="FunFam" id="1.20.5.110:FF:000058">
    <property type="entry name" value="VAM7p Vacuolar SNARE protein"/>
    <property type="match status" value="1"/>
</dbReference>
<dbReference type="AlphaFoldDB" id="A0A9N9C5L4"/>
<evidence type="ECO:0000256" key="1">
    <source>
        <dbReference type="ARBA" id="ARBA00004116"/>
    </source>
</evidence>
<feature type="domain" description="T-SNARE coiled-coil homology" evidence="7">
    <location>
        <begin position="315"/>
        <end position="377"/>
    </location>
</feature>
<dbReference type="EMBL" id="CAJVPI010000997">
    <property type="protein sequence ID" value="CAG8587831.1"/>
    <property type="molecule type" value="Genomic_DNA"/>
</dbReference>
<dbReference type="SMART" id="SM00312">
    <property type="entry name" value="PX"/>
    <property type="match status" value="1"/>
</dbReference>
<feature type="compositionally biased region" description="Polar residues" evidence="6">
    <location>
        <begin position="257"/>
        <end position="278"/>
    </location>
</feature>
<evidence type="ECO:0000256" key="3">
    <source>
        <dbReference type="ARBA" id="ARBA00023054"/>
    </source>
</evidence>
<dbReference type="GO" id="GO:0097576">
    <property type="term" value="P:vacuole fusion"/>
    <property type="evidence" value="ECO:0007669"/>
    <property type="project" value="UniProtKB-ARBA"/>
</dbReference>
<dbReference type="CDD" id="cd06897">
    <property type="entry name" value="PX_SNARE"/>
    <property type="match status" value="1"/>
</dbReference>
<evidence type="ECO:0000256" key="2">
    <source>
        <dbReference type="ARBA" id="ARBA00022554"/>
    </source>
</evidence>
<dbReference type="PANTHER" id="PTHR22775">
    <property type="entry name" value="SORTING NEXIN"/>
    <property type="match status" value="1"/>
</dbReference>
<dbReference type="InterPro" id="IPR000727">
    <property type="entry name" value="T_SNARE_dom"/>
</dbReference>
<keyword evidence="3 5" id="KW-0175">Coiled coil</keyword>
<dbReference type="CDD" id="cd15858">
    <property type="entry name" value="SNARE_VAM7"/>
    <property type="match status" value="1"/>
</dbReference>
<dbReference type="SMART" id="SM00397">
    <property type="entry name" value="t_SNARE"/>
    <property type="match status" value="1"/>
</dbReference>
<reference evidence="9" key="1">
    <citation type="submission" date="2021-06" db="EMBL/GenBank/DDBJ databases">
        <authorList>
            <person name="Kallberg Y."/>
            <person name="Tangrot J."/>
            <person name="Rosling A."/>
        </authorList>
    </citation>
    <scope>NUCLEOTIDE SEQUENCE</scope>
    <source>
        <strain evidence="9">BR232B</strain>
    </source>
</reference>
<sequence length="378" mass="42650">MSETIRSVRIRDTARRSSPKTHVVYEIEIRAAVRTWTIWKRYSEFEDLYKKFIRLFPNHTPPVDLPAKHFLQSTLGSPVLIEERKRGLEEFLQNILSDQDDRWRETDEWKEFLAIPTGKPLDALSMYTSESWLDGFNQAQAIAKDIRSLINRRQTHIGHSEVAASHNCSLQAKKSLTLLNSRVASLEAGLQGLAKGSGRDGLMMSEGELRRRTDMINDLKDEKDTLQKLVLASRPDIHNLSSASSVDRNALLRQPVRQRSSPQLGRTNGNGPAANSVTGAVKPTSRRVFGNVSATPQETEQTRGLDNQGLVKLQQSAMINQDAHVEQFSAILNRQKHIGMAISQELEVQNNMLQELDEQVDRTTGKLKHVSKKISSIK</sequence>
<dbReference type="Proteomes" id="UP000789739">
    <property type="component" value="Unassembled WGS sequence"/>
</dbReference>
<feature type="region of interest" description="Disordered" evidence="6">
    <location>
        <begin position="248"/>
        <end position="285"/>
    </location>
</feature>
<comment type="function">
    <text evidence="4">Essential for proper morphogenesis of the vacuole. May exist as structural reinforcement on the surface of the vacuolar membrane and be required for maintenance against rupture by osmotic pressure.</text>
</comment>
<evidence type="ECO:0000259" key="7">
    <source>
        <dbReference type="PROSITE" id="PS50192"/>
    </source>
</evidence>
<gene>
    <name evidence="9" type="ORF">PBRASI_LOCUS6963</name>
</gene>
<dbReference type="PANTHER" id="PTHR22775:SF3">
    <property type="entry name" value="SORTING NEXIN-13"/>
    <property type="match status" value="1"/>
</dbReference>
<dbReference type="PROSITE" id="PS50192">
    <property type="entry name" value="T_SNARE"/>
    <property type="match status" value="1"/>
</dbReference>
<dbReference type="GO" id="GO:0016192">
    <property type="term" value="P:vesicle-mediated transport"/>
    <property type="evidence" value="ECO:0007669"/>
    <property type="project" value="UniProtKB-ARBA"/>
</dbReference>
<comment type="caution">
    <text evidence="9">The sequence shown here is derived from an EMBL/GenBank/DDBJ whole genome shotgun (WGS) entry which is preliminary data.</text>
</comment>
<organism evidence="9 10">
    <name type="scientific">Paraglomus brasilianum</name>
    <dbReference type="NCBI Taxonomy" id="144538"/>
    <lineage>
        <taxon>Eukaryota</taxon>
        <taxon>Fungi</taxon>
        <taxon>Fungi incertae sedis</taxon>
        <taxon>Mucoromycota</taxon>
        <taxon>Glomeromycotina</taxon>
        <taxon>Glomeromycetes</taxon>
        <taxon>Paraglomerales</taxon>
        <taxon>Paraglomeraceae</taxon>
        <taxon>Paraglomus</taxon>
    </lineage>
</organism>
<dbReference type="GO" id="GO:0007034">
    <property type="term" value="P:vacuolar transport"/>
    <property type="evidence" value="ECO:0007669"/>
    <property type="project" value="UniProtKB-ARBA"/>
</dbReference>
<evidence type="ECO:0000313" key="10">
    <source>
        <dbReference type="Proteomes" id="UP000789739"/>
    </source>
</evidence>
<dbReference type="Gene3D" id="1.20.5.110">
    <property type="match status" value="1"/>
</dbReference>
<evidence type="ECO:0000259" key="8">
    <source>
        <dbReference type="PROSITE" id="PS50195"/>
    </source>
</evidence>
<keyword evidence="2" id="KW-0926">Vacuole</keyword>
<dbReference type="Gene3D" id="3.30.1520.10">
    <property type="entry name" value="Phox-like domain"/>
    <property type="match status" value="1"/>
</dbReference>
<evidence type="ECO:0000256" key="5">
    <source>
        <dbReference type="SAM" id="Coils"/>
    </source>
</evidence>
<dbReference type="GO" id="GO:0035091">
    <property type="term" value="F:phosphatidylinositol binding"/>
    <property type="evidence" value="ECO:0007669"/>
    <property type="project" value="InterPro"/>
</dbReference>
<dbReference type="Pfam" id="PF00787">
    <property type="entry name" value="PX"/>
    <property type="match status" value="1"/>
</dbReference>
<accession>A0A9N9C5L4</accession>
<evidence type="ECO:0000256" key="6">
    <source>
        <dbReference type="SAM" id="MobiDB-lite"/>
    </source>
</evidence>
<name>A0A9N9C5L4_9GLOM</name>
<feature type="domain" description="PX" evidence="8">
    <location>
        <begin position="3"/>
        <end position="120"/>
    </location>
</feature>
<dbReference type="PROSITE" id="PS50195">
    <property type="entry name" value="PX"/>
    <property type="match status" value="1"/>
</dbReference>
<evidence type="ECO:0000256" key="4">
    <source>
        <dbReference type="ARBA" id="ARBA00054927"/>
    </source>
</evidence>
<dbReference type="InterPro" id="IPR001683">
    <property type="entry name" value="PX_dom"/>
</dbReference>
<evidence type="ECO:0000313" key="9">
    <source>
        <dbReference type="EMBL" id="CAG8587831.1"/>
    </source>
</evidence>
<comment type="subcellular location">
    <subcellularLocation>
        <location evidence="1">Vacuole</location>
    </subcellularLocation>
</comment>
<dbReference type="SUPFAM" id="SSF58038">
    <property type="entry name" value="SNARE fusion complex"/>
    <property type="match status" value="1"/>
</dbReference>
<dbReference type="GO" id="GO:0000329">
    <property type="term" value="C:fungal-type vacuole membrane"/>
    <property type="evidence" value="ECO:0007669"/>
    <property type="project" value="UniProtKB-ARBA"/>
</dbReference>
<keyword evidence="10" id="KW-1185">Reference proteome</keyword>
<dbReference type="SUPFAM" id="SSF64268">
    <property type="entry name" value="PX domain"/>
    <property type="match status" value="1"/>
</dbReference>
<dbReference type="OrthoDB" id="428895at2759"/>
<protein>
    <submittedName>
        <fullName evidence="9">7406_t:CDS:1</fullName>
    </submittedName>
</protein>
<feature type="coiled-coil region" evidence="5">
    <location>
        <begin position="346"/>
        <end position="373"/>
    </location>
</feature>